<proteinExistence type="predicted"/>
<reference evidence="2 3" key="1">
    <citation type="journal article" date="2023" name="Hortic Res">
        <title>Pangenome of water caltrop reveals structural variations and asymmetric subgenome divergence after allopolyploidization.</title>
        <authorList>
            <person name="Zhang X."/>
            <person name="Chen Y."/>
            <person name="Wang L."/>
            <person name="Yuan Y."/>
            <person name="Fang M."/>
            <person name="Shi L."/>
            <person name="Lu R."/>
            <person name="Comes H.P."/>
            <person name="Ma Y."/>
            <person name="Chen Y."/>
            <person name="Huang G."/>
            <person name="Zhou Y."/>
            <person name="Zheng Z."/>
            <person name="Qiu Y."/>
        </authorList>
    </citation>
    <scope>NUCLEOTIDE SEQUENCE [LARGE SCALE GENOMIC DNA]</scope>
    <source>
        <strain evidence="2">F231</strain>
    </source>
</reference>
<evidence type="ECO:0000313" key="3">
    <source>
        <dbReference type="Proteomes" id="UP001346149"/>
    </source>
</evidence>
<gene>
    <name evidence="2" type="ORF">SAY86_002162</name>
</gene>
<dbReference type="EMBL" id="JAXQNO010000013">
    <property type="protein sequence ID" value="KAK4785473.1"/>
    <property type="molecule type" value="Genomic_DNA"/>
</dbReference>
<sequence>MEGGRRRGIYRGSRGKFLFGNGSDDESQVVSGNTLDDRGDGGFNWNGNNYGRRDYDGCDCADSSSTSITDQNLLPVSRQSSYERTPPPHMQANLFHSFRSLRLKSSQQKEKASLAMSSMQGYHGLSSKDQVAQPDATEMAASGKVSLETYLGTNPSLNRHRKCRSVIMGFINEKGDAADQSTVAESSSGRWVEKPIGRHKRSESNSTATIPEMVLKGDTRTTIGTSGVSSAMAAKGLALRSKTTMSQMALGDLAQTTTSSSSLTSVRRSSSTSSLQDQEAGSLSSIWPSSLSKPIFDGLPKPQASRRNKKALD</sequence>
<feature type="compositionally biased region" description="Low complexity" evidence="1">
    <location>
        <begin position="256"/>
        <end position="275"/>
    </location>
</feature>
<protein>
    <submittedName>
        <fullName evidence="2">Uncharacterized protein</fullName>
    </submittedName>
</protein>
<dbReference type="AlphaFoldDB" id="A0AAN7LCT9"/>
<feature type="region of interest" description="Disordered" evidence="1">
    <location>
        <begin position="256"/>
        <end position="313"/>
    </location>
</feature>
<comment type="caution">
    <text evidence="2">The sequence shown here is derived from an EMBL/GenBank/DDBJ whole genome shotgun (WGS) entry which is preliminary data.</text>
</comment>
<feature type="compositionally biased region" description="Low complexity" evidence="1">
    <location>
        <begin position="282"/>
        <end position="295"/>
    </location>
</feature>
<feature type="compositionally biased region" description="Basic residues" evidence="1">
    <location>
        <begin position="304"/>
        <end position="313"/>
    </location>
</feature>
<dbReference type="Proteomes" id="UP001346149">
    <property type="component" value="Unassembled WGS sequence"/>
</dbReference>
<accession>A0AAN7LCT9</accession>
<organism evidence="2 3">
    <name type="scientific">Trapa natans</name>
    <name type="common">Water chestnut</name>
    <dbReference type="NCBI Taxonomy" id="22666"/>
    <lineage>
        <taxon>Eukaryota</taxon>
        <taxon>Viridiplantae</taxon>
        <taxon>Streptophyta</taxon>
        <taxon>Embryophyta</taxon>
        <taxon>Tracheophyta</taxon>
        <taxon>Spermatophyta</taxon>
        <taxon>Magnoliopsida</taxon>
        <taxon>eudicotyledons</taxon>
        <taxon>Gunneridae</taxon>
        <taxon>Pentapetalae</taxon>
        <taxon>rosids</taxon>
        <taxon>malvids</taxon>
        <taxon>Myrtales</taxon>
        <taxon>Lythraceae</taxon>
        <taxon>Trapa</taxon>
    </lineage>
</organism>
<evidence type="ECO:0000313" key="2">
    <source>
        <dbReference type="EMBL" id="KAK4785473.1"/>
    </source>
</evidence>
<keyword evidence="3" id="KW-1185">Reference proteome</keyword>
<name>A0AAN7LCT9_TRANT</name>
<evidence type="ECO:0000256" key="1">
    <source>
        <dbReference type="SAM" id="MobiDB-lite"/>
    </source>
</evidence>